<dbReference type="EMBL" id="JACHDB010000001">
    <property type="protein sequence ID" value="MBB5430515.1"/>
    <property type="molecule type" value="Genomic_DNA"/>
</dbReference>
<feature type="transmembrane region" description="Helical" evidence="7">
    <location>
        <begin position="151"/>
        <end position="171"/>
    </location>
</feature>
<feature type="transmembrane region" description="Helical" evidence="7">
    <location>
        <begin position="255"/>
        <end position="277"/>
    </location>
</feature>
<gene>
    <name evidence="10" type="ORF">HDA36_000599</name>
</gene>
<accession>A0A7W8QIU1</accession>
<evidence type="ECO:0000256" key="7">
    <source>
        <dbReference type="RuleBase" id="RU363032"/>
    </source>
</evidence>
<dbReference type="GO" id="GO:0005886">
    <property type="term" value="C:plasma membrane"/>
    <property type="evidence" value="ECO:0007669"/>
    <property type="project" value="UniProtKB-SubCell"/>
</dbReference>
<dbReference type="GO" id="GO:0055085">
    <property type="term" value="P:transmembrane transport"/>
    <property type="evidence" value="ECO:0007669"/>
    <property type="project" value="InterPro"/>
</dbReference>
<comment type="subcellular location">
    <subcellularLocation>
        <location evidence="1 7">Cell membrane</location>
        <topology evidence="1 7">Multi-pass membrane protein</topology>
    </subcellularLocation>
</comment>
<dbReference type="PANTHER" id="PTHR43386">
    <property type="entry name" value="OLIGOPEPTIDE TRANSPORT SYSTEM PERMEASE PROTEIN APPC"/>
    <property type="match status" value="1"/>
</dbReference>
<name>A0A7W8QIU1_9ACTN</name>
<evidence type="ECO:0000256" key="8">
    <source>
        <dbReference type="SAM" id="MobiDB-lite"/>
    </source>
</evidence>
<dbReference type="RefSeq" id="WP_184388450.1">
    <property type="nucleotide sequence ID" value="NZ_BAAAJD010000023.1"/>
</dbReference>
<feature type="transmembrane region" description="Helical" evidence="7">
    <location>
        <begin position="124"/>
        <end position="145"/>
    </location>
</feature>
<evidence type="ECO:0000256" key="1">
    <source>
        <dbReference type="ARBA" id="ARBA00004651"/>
    </source>
</evidence>
<evidence type="ECO:0000256" key="6">
    <source>
        <dbReference type="ARBA" id="ARBA00023136"/>
    </source>
</evidence>
<dbReference type="InterPro" id="IPR000515">
    <property type="entry name" value="MetI-like"/>
</dbReference>
<dbReference type="PANTHER" id="PTHR43386:SF25">
    <property type="entry name" value="PEPTIDE ABC TRANSPORTER PERMEASE PROTEIN"/>
    <property type="match status" value="1"/>
</dbReference>
<organism evidence="10 11">
    <name type="scientific">Nocardiopsis composta</name>
    <dbReference type="NCBI Taxonomy" id="157465"/>
    <lineage>
        <taxon>Bacteria</taxon>
        <taxon>Bacillati</taxon>
        <taxon>Actinomycetota</taxon>
        <taxon>Actinomycetes</taxon>
        <taxon>Streptosporangiales</taxon>
        <taxon>Nocardiopsidaceae</taxon>
        <taxon>Nocardiopsis</taxon>
    </lineage>
</organism>
<feature type="domain" description="ABC transmembrane type-1" evidence="9">
    <location>
        <begin position="89"/>
        <end position="278"/>
    </location>
</feature>
<dbReference type="CDD" id="cd06261">
    <property type="entry name" value="TM_PBP2"/>
    <property type="match status" value="1"/>
</dbReference>
<dbReference type="Proteomes" id="UP000572635">
    <property type="component" value="Unassembled WGS sequence"/>
</dbReference>
<evidence type="ECO:0000256" key="5">
    <source>
        <dbReference type="ARBA" id="ARBA00022989"/>
    </source>
</evidence>
<keyword evidence="11" id="KW-1185">Reference proteome</keyword>
<keyword evidence="6 7" id="KW-0472">Membrane</keyword>
<evidence type="ECO:0000256" key="2">
    <source>
        <dbReference type="ARBA" id="ARBA00022448"/>
    </source>
</evidence>
<evidence type="ECO:0000256" key="3">
    <source>
        <dbReference type="ARBA" id="ARBA00022475"/>
    </source>
</evidence>
<keyword evidence="5 7" id="KW-1133">Transmembrane helix</keyword>
<feature type="transmembrane region" description="Helical" evidence="7">
    <location>
        <begin position="93"/>
        <end position="117"/>
    </location>
</feature>
<feature type="region of interest" description="Disordered" evidence="8">
    <location>
        <begin position="1"/>
        <end position="22"/>
    </location>
</feature>
<protein>
    <submittedName>
        <fullName evidence="10">ABC-type dipeptide/oligopeptide/nickel transport system permease subunit</fullName>
    </submittedName>
</protein>
<evidence type="ECO:0000313" key="11">
    <source>
        <dbReference type="Proteomes" id="UP000572635"/>
    </source>
</evidence>
<dbReference type="PROSITE" id="PS50928">
    <property type="entry name" value="ABC_TM1"/>
    <property type="match status" value="1"/>
</dbReference>
<keyword evidence="4 7" id="KW-0812">Transmembrane</keyword>
<feature type="transmembrane region" description="Helical" evidence="7">
    <location>
        <begin position="206"/>
        <end position="235"/>
    </location>
</feature>
<dbReference type="InterPro" id="IPR050366">
    <property type="entry name" value="BP-dependent_transpt_permease"/>
</dbReference>
<evidence type="ECO:0000259" key="9">
    <source>
        <dbReference type="PROSITE" id="PS50928"/>
    </source>
</evidence>
<comment type="similarity">
    <text evidence="7">Belongs to the binding-protein-dependent transport system permease family.</text>
</comment>
<feature type="transmembrane region" description="Helical" evidence="7">
    <location>
        <begin position="27"/>
        <end position="49"/>
    </location>
</feature>
<keyword evidence="2 7" id="KW-0813">Transport</keyword>
<keyword evidence="3" id="KW-1003">Cell membrane</keyword>
<sequence>MHPVETATAPVPQAGPDPRAAPSRGRLGTVLASCWLGIVVLGAAASALLPGLDPLRADFSAILQPPSARHWLGTDAIGRDILARTLAGGRSSLIVGAMTVAFGLVAGGFLGIVAGYLRGVVDGAVGILTDLILAFPALILIMAIVSLSGAGYWTIGLLIGGLSIPAFARLARAATISVREHDYVQAARNMGAGPLRIMRTEIIPNVLPAIGAYSFAAVTASIVVEGSLSFLGFGLQPPLPSWGNLIAEGRSHFATAPWITAAPALTLCATVLSVNVLGQALSKGRP</sequence>
<dbReference type="InterPro" id="IPR035906">
    <property type="entry name" value="MetI-like_sf"/>
</dbReference>
<dbReference type="AlphaFoldDB" id="A0A7W8QIU1"/>
<reference evidence="10 11" key="1">
    <citation type="submission" date="2020-08" db="EMBL/GenBank/DDBJ databases">
        <title>Sequencing the genomes of 1000 actinobacteria strains.</title>
        <authorList>
            <person name="Klenk H.-P."/>
        </authorList>
    </citation>
    <scope>NUCLEOTIDE SEQUENCE [LARGE SCALE GENOMIC DNA]</scope>
    <source>
        <strain evidence="10 11">DSM 44551</strain>
    </source>
</reference>
<dbReference type="Gene3D" id="1.10.3720.10">
    <property type="entry name" value="MetI-like"/>
    <property type="match status" value="1"/>
</dbReference>
<dbReference type="Pfam" id="PF00528">
    <property type="entry name" value="BPD_transp_1"/>
    <property type="match status" value="1"/>
</dbReference>
<comment type="caution">
    <text evidence="10">The sequence shown here is derived from an EMBL/GenBank/DDBJ whole genome shotgun (WGS) entry which is preliminary data.</text>
</comment>
<dbReference type="SUPFAM" id="SSF161098">
    <property type="entry name" value="MetI-like"/>
    <property type="match status" value="1"/>
</dbReference>
<evidence type="ECO:0000313" key="10">
    <source>
        <dbReference type="EMBL" id="MBB5430515.1"/>
    </source>
</evidence>
<proteinExistence type="inferred from homology"/>
<evidence type="ECO:0000256" key="4">
    <source>
        <dbReference type="ARBA" id="ARBA00022692"/>
    </source>
</evidence>